<protein>
    <submittedName>
        <fullName evidence="1">Uncharacterized protein</fullName>
    </submittedName>
</protein>
<organism evidence="1">
    <name type="scientific">viral metagenome</name>
    <dbReference type="NCBI Taxonomy" id="1070528"/>
    <lineage>
        <taxon>unclassified sequences</taxon>
        <taxon>metagenomes</taxon>
        <taxon>organismal metagenomes</taxon>
    </lineage>
</organism>
<accession>A0A6C0AZM5</accession>
<name>A0A6C0AZM5_9ZZZZ</name>
<reference evidence="1" key="1">
    <citation type="journal article" date="2020" name="Nature">
        <title>Giant virus diversity and host interactions through global metagenomics.</title>
        <authorList>
            <person name="Schulz F."/>
            <person name="Roux S."/>
            <person name="Paez-Espino D."/>
            <person name="Jungbluth S."/>
            <person name="Walsh D.A."/>
            <person name="Denef V.J."/>
            <person name="McMahon K.D."/>
            <person name="Konstantinidis K.T."/>
            <person name="Eloe-Fadrosh E.A."/>
            <person name="Kyrpides N.C."/>
            <person name="Woyke T."/>
        </authorList>
    </citation>
    <scope>NUCLEOTIDE SEQUENCE</scope>
    <source>
        <strain evidence="1">GVMAG-M-3300009182-78</strain>
    </source>
</reference>
<dbReference type="EMBL" id="MN739042">
    <property type="protein sequence ID" value="QHS85250.1"/>
    <property type="molecule type" value="Genomic_DNA"/>
</dbReference>
<proteinExistence type="predicted"/>
<evidence type="ECO:0000313" key="1">
    <source>
        <dbReference type="EMBL" id="QHS85250.1"/>
    </source>
</evidence>
<dbReference type="AlphaFoldDB" id="A0A6C0AZM5"/>
<sequence>MKLSKLSKLSNLYIFTILVSKCNASLLPAKKISRDCRHFIGDTMECGKFGVANLVTGKITYDSARSARENEKICGQDTTHFEEKYFKIITVPYYFFKDNVSLIIPTGLIISSTYFYLYTLFHTFP</sequence>